<dbReference type="SUPFAM" id="SSF81606">
    <property type="entry name" value="PP2C-like"/>
    <property type="match status" value="1"/>
</dbReference>
<dbReference type="InterPro" id="IPR036457">
    <property type="entry name" value="PPM-type-like_dom_sf"/>
</dbReference>
<gene>
    <name evidence="2" type="ordered locus">Caka_1563</name>
</gene>
<dbReference type="Gene3D" id="3.60.40.10">
    <property type="entry name" value="PPM-type phosphatase domain"/>
    <property type="match status" value="1"/>
</dbReference>
<protein>
    <submittedName>
        <fullName evidence="2">Protein serine/threonine phosphatase</fullName>
    </submittedName>
</protein>
<sequence length="239" mass="25840">MKARAYGISDQGLIRQSNEDALFLDEAHQVYAVADGLGGLPGGAETSQRIVDLLDQSFNGMNHESERPDLGELVIEINRIVSKEGLDAHPFTGSGSTLTITQLVESQLFIAHVGDSAAYALRDGSFEKLTIDHTMAQELVDRIGEQAHATMPPEYPHTLTRCIGQIDELRVDQTRVSVHAGDRLLVCSDGLNKVLSNDQLQELLAQGDNPQSICEAMVAAANANKGPDNITLIVILLDN</sequence>
<dbReference type="SMART" id="SM00331">
    <property type="entry name" value="PP2C_SIG"/>
    <property type="match status" value="1"/>
</dbReference>
<dbReference type="InterPro" id="IPR015655">
    <property type="entry name" value="PP2C"/>
</dbReference>
<dbReference type="eggNOG" id="COG0631">
    <property type="taxonomic scope" value="Bacteria"/>
</dbReference>
<evidence type="ECO:0000259" key="1">
    <source>
        <dbReference type="PROSITE" id="PS51746"/>
    </source>
</evidence>
<feature type="domain" description="PPM-type phosphatase" evidence="1">
    <location>
        <begin position="4"/>
        <end position="237"/>
    </location>
</feature>
<name>D5EJI3_CORAD</name>
<dbReference type="GO" id="GO:0004722">
    <property type="term" value="F:protein serine/threonine phosphatase activity"/>
    <property type="evidence" value="ECO:0007669"/>
    <property type="project" value="InterPro"/>
</dbReference>
<evidence type="ECO:0000313" key="2">
    <source>
        <dbReference type="EMBL" id="ADE54582.1"/>
    </source>
</evidence>
<proteinExistence type="predicted"/>
<organism evidence="2 3">
    <name type="scientific">Coraliomargarita akajimensis (strain DSM 45221 / IAM 15411 / JCM 23193 / KCTC 12865 / 04OKA010-24)</name>
    <dbReference type="NCBI Taxonomy" id="583355"/>
    <lineage>
        <taxon>Bacteria</taxon>
        <taxon>Pseudomonadati</taxon>
        <taxon>Verrucomicrobiota</taxon>
        <taxon>Opitutia</taxon>
        <taxon>Puniceicoccales</taxon>
        <taxon>Coraliomargaritaceae</taxon>
        <taxon>Coraliomargarita</taxon>
    </lineage>
</organism>
<dbReference type="OrthoDB" id="9801841at2"/>
<dbReference type="Proteomes" id="UP000000925">
    <property type="component" value="Chromosome"/>
</dbReference>
<dbReference type="InterPro" id="IPR001932">
    <property type="entry name" value="PPM-type_phosphatase-like_dom"/>
</dbReference>
<dbReference type="EMBL" id="CP001998">
    <property type="protein sequence ID" value="ADE54582.1"/>
    <property type="molecule type" value="Genomic_DNA"/>
</dbReference>
<dbReference type="RefSeq" id="WP_013043304.1">
    <property type="nucleotide sequence ID" value="NC_014008.1"/>
</dbReference>
<evidence type="ECO:0000313" key="3">
    <source>
        <dbReference type="Proteomes" id="UP000000925"/>
    </source>
</evidence>
<dbReference type="CDD" id="cd00143">
    <property type="entry name" value="PP2Cc"/>
    <property type="match status" value="1"/>
</dbReference>
<keyword evidence="3" id="KW-1185">Reference proteome</keyword>
<dbReference type="Pfam" id="PF13672">
    <property type="entry name" value="PP2C_2"/>
    <property type="match status" value="1"/>
</dbReference>
<accession>D5EJI3</accession>
<dbReference type="KEGG" id="caa:Caka_1563"/>
<dbReference type="AlphaFoldDB" id="D5EJI3"/>
<dbReference type="HOGENOM" id="CLU_034545_4_1_0"/>
<dbReference type="SMART" id="SM00332">
    <property type="entry name" value="PP2Cc"/>
    <property type="match status" value="1"/>
</dbReference>
<reference evidence="2 3" key="1">
    <citation type="journal article" date="2010" name="Stand. Genomic Sci.">
        <title>Complete genome sequence of Coraliomargarita akajimensis type strain (04OKA010-24).</title>
        <authorList>
            <person name="Mavromatis K."/>
            <person name="Abt B."/>
            <person name="Brambilla E."/>
            <person name="Lapidus A."/>
            <person name="Copeland A."/>
            <person name="Deshpande S."/>
            <person name="Nolan M."/>
            <person name="Lucas S."/>
            <person name="Tice H."/>
            <person name="Cheng J.F."/>
            <person name="Han C."/>
            <person name="Detter J.C."/>
            <person name="Woyke T."/>
            <person name="Goodwin L."/>
            <person name="Pitluck S."/>
            <person name="Held B."/>
            <person name="Brettin T."/>
            <person name="Tapia R."/>
            <person name="Ivanova N."/>
            <person name="Mikhailova N."/>
            <person name="Pati A."/>
            <person name="Liolios K."/>
            <person name="Chen A."/>
            <person name="Palaniappan K."/>
            <person name="Land M."/>
            <person name="Hauser L."/>
            <person name="Chang Y.J."/>
            <person name="Jeffries C.D."/>
            <person name="Rohde M."/>
            <person name="Goker M."/>
            <person name="Bristow J."/>
            <person name="Eisen J.A."/>
            <person name="Markowitz V."/>
            <person name="Hugenholtz P."/>
            <person name="Klenk H.P."/>
            <person name="Kyrpides N.C."/>
        </authorList>
    </citation>
    <scope>NUCLEOTIDE SEQUENCE [LARGE SCALE GENOMIC DNA]</scope>
    <source>
        <strain evidence="3">DSM 45221 / IAM 15411 / JCM 23193 / KCTC 12865</strain>
    </source>
</reference>
<dbReference type="STRING" id="583355.Caka_1563"/>
<dbReference type="PANTHER" id="PTHR47992">
    <property type="entry name" value="PROTEIN PHOSPHATASE"/>
    <property type="match status" value="1"/>
</dbReference>
<dbReference type="PROSITE" id="PS51746">
    <property type="entry name" value="PPM_2"/>
    <property type="match status" value="1"/>
</dbReference>